<feature type="compositionally biased region" description="Basic and acidic residues" evidence="1">
    <location>
        <begin position="145"/>
        <end position="172"/>
    </location>
</feature>
<accession>A0ABN9XF08</accession>
<keyword evidence="3" id="KW-1185">Reference proteome</keyword>
<dbReference type="Proteomes" id="UP001189429">
    <property type="component" value="Unassembled WGS sequence"/>
</dbReference>
<evidence type="ECO:0000256" key="1">
    <source>
        <dbReference type="SAM" id="MobiDB-lite"/>
    </source>
</evidence>
<proteinExistence type="predicted"/>
<feature type="compositionally biased region" description="Basic and acidic residues" evidence="1">
    <location>
        <begin position="127"/>
        <end position="138"/>
    </location>
</feature>
<comment type="caution">
    <text evidence="2">The sequence shown here is derived from an EMBL/GenBank/DDBJ whole genome shotgun (WGS) entry which is preliminary data.</text>
</comment>
<feature type="region of interest" description="Disordered" evidence="1">
    <location>
        <begin position="126"/>
        <end position="172"/>
    </location>
</feature>
<feature type="region of interest" description="Disordered" evidence="1">
    <location>
        <begin position="86"/>
        <end position="114"/>
    </location>
</feature>
<evidence type="ECO:0000313" key="3">
    <source>
        <dbReference type="Proteomes" id="UP001189429"/>
    </source>
</evidence>
<evidence type="ECO:0000313" key="2">
    <source>
        <dbReference type="EMBL" id="CAK0898127.1"/>
    </source>
</evidence>
<sequence>HPPVLTGGLASRGWGAPPAGRRRARGSSAGGQRPARRPPPEDLGPSGQALWTADAPRRERLAHWGPLLRSQQQHLHMCTAQHLHTMQAQREKAERAAQAADELTCASERSGDQARELEMLRQQLRQVQDETERLRAQRESAQLSRRQEAERSRQEEAERQLRARAAERSAEA</sequence>
<name>A0ABN9XF08_9DINO</name>
<reference evidence="2" key="1">
    <citation type="submission" date="2023-10" db="EMBL/GenBank/DDBJ databases">
        <authorList>
            <person name="Chen Y."/>
            <person name="Shah S."/>
            <person name="Dougan E. K."/>
            <person name="Thang M."/>
            <person name="Chan C."/>
        </authorList>
    </citation>
    <scope>NUCLEOTIDE SEQUENCE [LARGE SCALE GENOMIC DNA]</scope>
</reference>
<feature type="non-terminal residue" evidence="2">
    <location>
        <position position="172"/>
    </location>
</feature>
<dbReference type="EMBL" id="CAUYUJ010020433">
    <property type="protein sequence ID" value="CAK0898127.1"/>
    <property type="molecule type" value="Genomic_DNA"/>
</dbReference>
<gene>
    <name evidence="2" type="ORF">PCOR1329_LOCUS76096</name>
</gene>
<feature type="region of interest" description="Disordered" evidence="1">
    <location>
        <begin position="1"/>
        <end position="49"/>
    </location>
</feature>
<organism evidence="2 3">
    <name type="scientific">Prorocentrum cordatum</name>
    <dbReference type="NCBI Taxonomy" id="2364126"/>
    <lineage>
        <taxon>Eukaryota</taxon>
        <taxon>Sar</taxon>
        <taxon>Alveolata</taxon>
        <taxon>Dinophyceae</taxon>
        <taxon>Prorocentrales</taxon>
        <taxon>Prorocentraceae</taxon>
        <taxon>Prorocentrum</taxon>
    </lineage>
</organism>
<protein>
    <submittedName>
        <fullName evidence="2">Uncharacterized protein</fullName>
    </submittedName>
</protein>
<feature type="non-terminal residue" evidence="2">
    <location>
        <position position="1"/>
    </location>
</feature>